<comment type="caution">
    <text evidence="10">The sequence shown here is derived from an EMBL/GenBank/DDBJ whole genome shotgun (WGS) entry which is preliminary data.</text>
</comment>
<reference evidence="10" key="1">
    <citation type="journal article" date="2023" name="Science">
        <title>Elucidation of the pathway for biosynthesis of saponin adjuvants from the soapbark tree.</title>
        <authorList>
            <person name="Reed J."/>
            <person name="Orme A."/>
            <person name="El-Demerdash A."/>
            <person name="Owen C."/>
            <person name="Martin L.B.B."/>
            <person name="Misra R.C."/>
            <person name="Kikuchi S."/>
            <person name="Rejzek M."/>
            <person name="Martin A.C."/>
            <person name="Harkess A."/>
            <person name="Leebens-Mack J."/>
            <person name="Louveau T."/>
            <person name="Stephenson M.J."/>
            <person name="Osbourn A."/>
        </authorList>
    </citation>
    <scope>NUCLEOTIDE SEQUENCE</scope>
    <source>
        <strain evidence="10">S10</strain>
    </source>
</reference>
<feature type="transmembrane region" description="Helical" evidence="9">
    <location>
        <begin position="95"/>
        <end position="116"/>
    </location>
</feature>
<dbReference type="EMBL" id="JARAOO010000009">
    <property type="protein sequence ID" value="KAJ7955126.1"/>
    <property type="molecule type" value="Genomic_DNA"/>
</dbReference>
<protein>
    <submittedName>
        <fullName evidence="10">Bidirectional sugar transporter SWEET</fullName>
    </submittedName>
</protein>
<evidence type="ECO:0000256" key="5">
    <source>
        <dbReference type="ARBA" id="ARBA00022692"/>
    </source>
</evidence>
<evidence type="ECO:0000256" key="6">
    <source>
        <dbReference type="ARBA" id="ARBA00022737"/>
    </source>
</evidence>
<dbReference type="GO" id="GO:0016020">
    <property type="term" value="C:membrane"/>
    <property type="evidence" value="ECO:0007669"/>
    <property type="project" value="InterPro"/>
</dbReference>
<dbReference type="GO" id="GO:0051119">
    <property type="term" value="F:sugar transmembrane transporter activity"/>
    <property type="evidence" value="ECO:0007669"/>
    <property type="project" value="InterPro"/>
</dbReference>
<evidence type="ECO:0000256" key="9">
    <source>
        <dbReference type="SAM" id="Phobius"/>
    </source>
</evidence>
<dbReference type="Proteomes" id="UP001163823">
    <property type="component" value="Chromosome 9"/>
</dbReference>
<evidence type="ECO:0000256" key="1">
    <source>
        <dbReference type="ARBA" id="ARBA00004127"/>
    </source>
</evidence>
<evidence type="ECO:0000256" key="7">
    <source>
        <dbReference type="ARBA" id="ARBA00022989"/>
    </source>
</evidence>
<keyword evidence="7 9" id="KW-1133">Transmembrane helix</keyword>
<sequence length="142" mass="15628">MKIKTGILIGILDVGFFGAALIVSQLALERETRINAIGLMAAGLNIVMYGSPLAAMKTVVMTKSVEYMPFFLSFFFFLNGGIWFFYALLVQDKFLAVPNGTGFLLGLVQLILYAIYRKGKPLQHNIGGLEEGLQHEHLISPS</sequence>
<dbReference type="Pfam" id="PF03083">
    <property type="entry name" value="MtN3_slv"/>
    <property type="match status" value="1"/>
</dbReference>
<feature type="transmembrane region" description="Helical" evidence="9">
    <location>
        <begin position="7"/>
        <end position="28"/>
    </location>
</feature>
<keyword evidence="6" id="KW-0677">Repeat</keyword>
<evidence type="ECO:0000256" key="8">
    <source>
        <dbReference type="ARBA" id="ARBA00023136"/>
    </source>
</evidence>
<keyword evidence="8 9" id="KW-0472">Membrane</keyword>
<keyword evidence="11" id="KW-1185">Reference proteome</keyword>
<dbReference type="AlphaFoldDB" id="A0AAD7LCZ3"/>
<dbReference type="InterPro" id="IPR047664">
    <property type="entry name" value="SWEET"/>
</dbReference>
<evidence type="ECO:0000256" key="2">
    <source>
        <dbReference type="ARBA" id="ARBA00007809"/>
    </source>
</evidence>
<dbReference type="KEGG" id="qsa:O6P43_021767"/>
<comment type="subcellular location">
    <subcellularLocation>
        <location evidence="1">Endomembrane system</location>
        <topology evidence="1">Multi-pass membrane protein</topology>
    </subcellularLocation>
</comment>
<evidence type="ECO:0000313" key="10">
    <source>
        <dbReference type="EMBL" id="KAJ7955126.1"/>
    </source>
</evidence>
<organism evidence="10 11">
    <name type="scientific">Quillaja saponaria</name>
    <name type="common">Soap bark tree</name>
    <dbReference type="NCBI Taxonomy" id="32244"/>
    <lineage>
        <taxon>Eukaryota</taxon>
        <taxon>Viridiplantae</taxon>
        <taxon>Streptophyta</taxon>
        <taxon>Embryophyta</taxon>
        <taxon>Tracheophyta</taxon>
        <taxon>Spermatophyta</taxon>
        <taxon>Magnoliopsida</taxon>
        <taxon>eudicotyledons</taxon>
        <taxon>Gunneridae</taxon>
        <taxon>Pentapetalae</taxon>
        <taxon>rosids</taxon>
        <taxon>fabids</taxon>
        <taxon>Fabales</taxon>
        <taxon>Quillajaceae</taxon>
        <taxon>Quillaja</taxon>
    </lineage>
</organism>
<name>A0AAD7LCZ3_QUISA</name>
<keyword evidence="5 9" id="KW-0812">Transmembrane</keyword>
<dbReference type="PANTHER" id="PTHR10791:SF120">
    <property type="entry name" value="BIDIRECTIONAL SUGAR TRANSPORTER SWEET17"/>
    <property type="match status" value="1"/>
</dbReference>
<accession>A0AAD7LCZ3</accession>
<keyword evidence="3" id="KW-0813">Transport</keyword>
<gene>
    <name evidence="10" type="ORF">O6P43_021767</name>
</gene>
<evidence type="ECO:0000256" key="4">
    <source>
        <dbReference type="ARBA" id="ARBA00022597"/>
    </source>
</evidence>
<comment type="similarity">
    <text evidence="2">Belongs to the SWEET sugar transporter family.</text>
</comment>
<dbReference type="PANTHER" id="PTHR10791">
    <property type="entry name" value="RAG1-ACTIVATING PROTEIN 1"/>
    <property type="match status" value="1"/>
</dbReference>
<dbReference type="InterPro" id="IPR004316">
    <property type="entry name" value="SWEET_rpt"/>
</dbReference>
<dbReference type="GO" id="GO:0012505">
    <property type="term" value="C:endomembrane system"/>
    <property type="evidence" value="ECO:0007669"/>
    <property type="project" value="UniProtKB-SubCell"/>
</dbReference>
<evidence type="ECO:0000313" key="11">
    <source>
        <dbReference type="Proteomes" id="UP001163823"/>
    </source>
</evidence>
<dbReference type="Gene3D" id="1.20.1280.290">
    <property type="match status" value="1"/>
</dbReference>
<dbReference type="GO" id="GO:0051260">
    <property type="term" value="P:protein homooligomerization"/>
    <property type="evidence" value="ECO:0007669"/>
    <property type="project" value="UniProtKB-ARBA"/>
</dbReference>
<keyword evidence="4 10" id="KW-0762">Sugar transport</keyword>
<proteinExistence type="inferred from homology"/>
<feature type="transmembrane region" description="Helical" evidence="9">
    <location>
        <begin position="67"/>
        <end position="89"/>
    </location>
</feature>
<feature type="transmembrane region" description="Helical" evidence="9">
    <location>
        <begin position="34"/>
        <end position="55"/>
    </location>
</feature>
<dbReference type="FunFam" id="1.20.1280.290:FF:000002">
    <property type="entry name" value="Bidirectional sugar transporter SWEET"/>
    <property type="match status" value="1"/>
</dbReference>
<evidence type="ECO:0000256" key="3">
    <source>
        <dbReference type="ARBA" id="ARBA00022448"/>
    </source>
</evidence>